<organism evidence="1 2">
    <name type="scientific">Liparis tanakae</name>
    <name type="common">Tanaka's snailfish</name>
    <dbReference type="NCBI Taxonomy" id="230148"/>
    <lineage>
        <taxon>Eukaryota</taxon>
        <taxon>Metazoa</taxon>
        <taxon>Chordata</taxon>
        <taxon>Craniata</taxon>
        <taxon>Vertebrata</taxon>
        <taxon>Euteleostomi</taxon>
        <taxon>Actinopterygii</taxon>
        <taxon>Neopterygii</taxon>
        <taxon>Teleostei</taxon>
        <taxon>Neoteleostei</taxon>
        <taxon>Acanthomorphata</taxon>
        <taxon>Eupercaria</taxon>
        <taxon>Perciformes</taxon>
        <taxon>Cottioidei</taxon>
        <taxon>Cottales</taxon>
        <taxon>Liparidae</taxon>
        <taxon>Liparis</taxon>
    </lineage>
</organism>
<dbReference type="EMBL" id="SRLO01000064">
    <property type="protein sequence ID" value="TNN79515.1"/>
    <property type="molecule type" value="Genomic_DNA"/>
</dbReference>
<evidence type="ECO:0000313" key="2">
    <source>
        <dbReference type="Proteomes" id="UP000314294"/>
    </source>
</evidence>
<dbReference type="Proteomes" id="UP000314294">
    <property type="component" value="Unassembled WGS sequence"/>
</dbReference>
<dbReference type="AlphaFoldDB" id="A0A4Z2INP4"/>
<accession>A0A4Z2INP4</accession>
<proteinExistence type="predicted"/>
<comment type="caution">
    <text evidence="1">The sequence shown here is derived from an EMBL/GenBank/DDBJ whole genome shotgun (WGS) entry which is preliminary data.</text>
</comment>
<name>A0A4Z2INP4_9TELE</name>
<evidence type="ECO:0000313" key="1">
    <source>
        <dbReference type="EMBL" id="TNN79515.1"/>
    </source>
</evidence>
<keyword evidence="2" id="KW-1185">Reference proteome</keyword>
<protein>
    <submittedName>
        <fullName evidence="1">Uncharacterized protein</fullName>
    </submittedName>
</protein>
<sequence length="117" mass="12675">MSIAAVFSAIRPTSAPNAAEPLDALRRRAATAALGLLQSARRCTAEAPHTLLQSSHNTFDTKDLQKNKRQLDSFEVPRHAGSHVTMKIHLVRQRTDQSAPCVELLSGLSVCDSQTSV</sequence>
<reference evidence="1 2" key="1">
    <citation type="submission" date="2019-03" db="EMBL/GenBank/DDBJ databases">
        <title>First draft genome of Liparis tanakae, snailfish: a comprehensive survey of snailfish specific genes.</title>
        <authorList>
            <person name="Kim W."/>
            <person name="Song I."/>
            <person name="Jeong J.-H."/>
            <person name="Kim D."/>
            <person name="Kim S."/>
            <person name="Ryu S."/>
            <person name="Song J.Y."/>
            <person name="Lee S.K."/>
        </authorList>
    </citation>
    <scope>NUCLEOTIDE SEQUENCE [LARGE SCALE GENOMIC DNA]</scope>
    <source>
        <tissue evidence="1">Muscle</tissue>
    </source>
</reference>
<gene>
    <name evidence="1" type="ORF">EYF80_010332</name>
</gene>